<evidence type="ECO:0000259" key="14">
    <source>
        <dbReference type="PROSITE" id="PS51294"/>
    </source>
</evidence>
<dbReference type="GO" id="GO:0009908">
    <property type="term" value="P:flower development"/>
    <property type="evidence" value="ECO:0007669"/>
    <property type="project" value="UniProtKB-KW"/>
</dbReference>
<evidence type="ECO:0000256" key="2">
    <source>
        <dbReference type="ARBA" id="ARBA00022737"/>
    </source>
</evidence>
<keyword evidence="3" id="KW-0221">Differentiation</keyword>
<feature type="domain" description="HTH myb-type" evidence="14">
    <location>
        <begin position="25"/>
        <end position="73"/>
    </location>
</feature>
<keyword evidence="16" id="KW-1185">Reference proteome</keyword>
<dbReference type="Proteomes" id="UP000036987">
    <property type="component" value="Unassembled WGS sequence"/>
</dbReference>
<evidence type="ECO:0000256" key="9">
    <source>
        <dbReference type="ARBA" id="ARBA00023242"/>
    </source>
</evidence>
<keyword evidence="7" id="KW-0010">Activator</keyword>
<proteinExistence type="predicted"/>
<dbReference type="GO" id="GO:0003700">
    <property type="term" value="F:DNA-binding transcription factor activity"/>
    <property type="evidence" value="ECO:0000318"/>
    <property type="project" value="GO_Central"/>
</dbReference>
<comment type="caution">
    <text evidence="15">The sequence shown here is derived from an EMBL/GenBank/DDBJ whole genome shotgun (WGS) entry which is preliminary data.</text>
</comment>
<evidence type="ECO:0000256" key="11">
    <source>
        <dbReference type="ARBA" id="ARBA00078675"/>
    </source>
</evidence>
<evidence type="ECO:0000256" key="7">
    <source>
        <dbReference type="ARBA" id="ARBA00023159"/>
    </source>
</evidence>
<dbReference type="InterPro" id="IPR001005">
    <property type="entry name" value="SANT/Myb"/>
</dbReference>
<dbReference type="GO" id="GO:0005634">
    <property type="term" value="C:nucleus"/>
    <property type="evidence" value="ECO:0000318"/>
    <property type="project" value="GO_Central"/>
</dbReference>
<evidence type="ECO:0000256" key="8">
    <source>
        <dbReference type="ARBA" id="ARBA00023163"/>
    </source>
</evidence>
<feature type="domain" description="Myb-like" evidence="13">
    <location>
        <begin position="74"/>
        <end position="124"/>
    </location>
</feature>
<feature type="domain" description="Myb-like" evidence="13">
    <location>
        <begin position="21"/>
        <end position="73"/>
    </location>
</feature>
<dbReference type="SMART" id="SM00717">
    <property type="entry name" value="SANT"/>
    <property type="match status" value="2"/>
</dbReference>
<feature type="compositionally biased region" description="Polar residues" evidence="12">
    <location>
        <begin position="445"/>
        <end position="461"/>
    </location>
</feature>
<dbReference type="Pfam" id="PF00249">
    <property type="entry name" value="Myb_DNA-binding"/>
    <property type="match status" value="2"/>
</dbReference>
<dbReference type="PROSITE" id="PS51294">
    <property type="entry name" value="HTH_MYB"/>
    <property type="match status" value="2"/>
</dbReference>
<name>A0A0K9PQZ7_ZOSMR</name>
<evidence type="ECO:0000256" key="5">
    <source>
        <dbReference type="ARBA" id="ARBA00023089"/>
    </source>
</evidence>
<dbReference type="InterPro" id="IPR009057">
    <property type="entry name" value="Homeodomain-like_sf"/>
</dbReference>
<dbReference type="PROSITE" id="PS50090">
    <property type="entry name" value="MYB_LIKE"/>
    <property type="match status" value="2"/>
</dbReference>
<dbReference type="PANTHER" id="PTHR47995">
    <property type="entry name" value="TRANSCRIPTION FACTOR MYB33-RELATED"/>
    <property type="match status" value="1"/>
</dbReference>
<reference evidence="16" key="1">
    <citation type="journal article" date="2016" name="Nature">
        <title>The genome of the seagrass Zostera marina reveals angiosperm adaptation to the sea.</title>
        <authorList>
            <person name="Olsen J.L."/>
            <person name="Rouze P."/>
            <person name="Verhelst B."/>
            <person name="Lin Y.-C."/>
            <person name="Bayer T."/>
            <person name="Collen J."/>
            <person name="Dattolo E."/>
            <person name="De Paoli E."/>
            <person name="Dittami S."/>
            <person name="Maumus F."/>
            <person name="Michel G."/>
            <person name="Kersting A."/>
            <person name="Lauritano C."/>
            <person name="Lohaus R."/>
            <person name="Toepel M."/>
            <person name="Tonon T."/>
            <person name="Vanneste K."/>
            <person name="Amirebrahimi M."/>
            <person name="Brakel J."/>
            <person name="Bostroem C."/>
            <person name="Chovatia M."/>
            <person name="Grimwood J."/>
            <person name="Jenkins J.W."/>
            <person name="Jueterbock A."/>
            <person name="Mraz A."/>
            <person name="Stam W.T."/>
            <person name="Tice H."/>
            <person name="Bornberg-Bauer E."/>
            <person name="Green P.J."/>
            <person name="Pearson G.A."/>
            <person name="Procaccini G."/>
            <person name="Duarte C.M."/>
            <person name="Schmutz J."/>
            <person name="Reusch T.B.H."/>
            <person name="Van de Peer Y."/>
        </authorList>
    </citation>
    <scope>NUCLEOTIDE SEQUENCE [LARGE SCALE GENOMIC DNA]</scope>
    <source>
        <strain evidence="16">cv. Finnish</strain>
    </source>
</reference>
<evidence type="ECO:0000256" key="12">
    <source>
        <dbReference type="SAM" id="MobiDB-lite"/>
    </source>
</evidence>
<feature type="region of interest" description="Disordered" evidence="12">
    <location>
        <begin position="1"/>
        <end position="22"/>
    </location>
</feature>
<keyword evidence="6" id="KW-0238">DNA-binding</keyword>
<keyword evidence="8" id="KW-0804">Transcription</keyword>
<dbReference type="Gene3D" id="1.10.10.60">
    <property type="entry name" value="Homeodomain-like"/>
    <property type="match status" value="2"/>
</dbReference>
<organism evidence="15 16">
    <name type="scientific">Zostera marina</name>
    <name type="common">Eelgrass</name>
    <dbReference type="NCBI Taxonomy" id="29655"/>
    <lineage>
        <taxon>Eukaryota</taxon>
        <taxon>Viridiplantae</taxon>
        <taxon>Streptophyta</taxon>
        <taxon>Embryophyta</taxon>
        <taxon>Tracheophyta</taxon>
        <taxon>Spermatophyta</taxon>
        <taxon>Magnoliopsida</taxon>
        <taxon>Liliopsida</taxon>
        <taxon>Zosteraceae</taxon>
        <taxon>Zostera</taxon>
    </lineage>
</organism>
<evidence type="ECO:0000256" key="10">
    <source>
        <dbReference type="ARBA" id="ARBA00071221"/>
    </source>
</evidence>
<evidence type="ECO:0000256" key="6">
    <source>
        <dbReference type="ARBA" id="ARBA00023125"/>
    </source>
</evidence>
<evidence type="ECO:0000313" key="15">
    <source>
        <dbReference type="EMBL" id="KMZ71406.1"/>
    </source>
</evidence>
<dbReference type="GO" id="GO:0030154">
    <property type="term" value="P:cell differentiation"/>
    <property type="evidence" value="ECO:0007669"/>
    <property type="project" value="UniProtKB-KW"/>
</dbReference>
<comment type="subcellular location">
    <subcellularLocation>
        <location evidence="1">Nucleus</location>
    </subcellularLocation>
</comment>
<evidence type="ECO:0000259" key="13">
    <source>
        <dbReference type="PROSITE" id="PS50090"/>
    </source>
</evidence>
<evidence type="ECO:0000256" key="4">
    <source>
        <dbReference type="ARBA" id="ARBA00023015"/>
    </source>
</evidence>
<keyword evidence="5" id="KW-0287">Flowering</keyword>
<feature type="domain" description="HTH myb-type" evidence="14">
    <location>
        <begin position="74"/>
        <end position="128"/>
    </location>
</feature>
<dbReference type="FunFam" id="1.10.10.60:FF:000119">
    <property type="entry name" value="Transcription factor GAMYB"/>
    <property type="match status" value="1"/>
</dbReference>
<dbReference type="GO" id="GO:0006355">
    <property type="term" value="P:regulation of DNA-templated transcription"/>
    <property type="evidence" value="ECO:0000318"/>
    <property type="project" value="GO_Central"/>
</dbReference>
<evidence type="ECO:0000256" key="1">
    <source>
        <dbReference type="ARBA" id="ARBA00004123"/>
    </source>
</evidence>
<protein>
    <recommendedName>
        <fullName evidence="10">Transcription factor GAMYB</fullName>
    </recommendedName>
    <alternativeName>
        <fullName evidence="11">OsGAMyb</fullName>
    </alternativeName>
</protein>
<dbReference type="AlphaFoldDB" id="A0A0K9PQZ7"/>
<dbReference type="CDD" id="cd00167">
    <property type="entry name" value="SANT"/>
    <property type="match status" value="2"/>
</dbReference>
<dbReference type="STRING" id="29655.A0A0K9PQZ7"/>
<evidence type="ECO:0000256" key="3">
    <source>
        <dbReference type="ARBA" id="ARBA00022782"/>
    </source>
</evidence>
<dbReference type="FunFam" id="1.10.10.60:FF:000001">
    <property type="entry name" value="MYB-related transcription factor"/>
    <property type="match status" value="1"/>
</dbReference>
<keyword evidence="2" id="KW-0677">Repeat</keyword>
<dbReference type="GO" id="GO:0009555">
    <property type="term" value="P:pollen development"/>
    <property type="evidence" value="ECO:0007669"/>
    <property type="project" value="UniProtKB-ARBA"/>
</dbReference>
<dbReference type="InterPro" id="IPR017930">
    <property type="entry name" value="Myb_dom"/>
</dbReference>
<keyword evidence="4" id="KW-0805">Transcription regulation</keyword>
<accession>A0A0K9PQZ7</accession>
<dbReference type="OrthoDB" id="2143914at2759"/>
<dbReference type="GO" id="GO:0003677">
    <property type="term" value="F:DNA binding"/>
    <property type="evidence" value="ECO:0007669"/>
    <property type="project" value="UniProtKB-KW"/>
</dbReference>
<dbReference type="EMBL" id="LFYR01000676">
    <property type="protein sequence ID" value="KMZ71406.1"/>
    <property type="molecule type" value="Genomic_DNA"/>
</dbReference>
<sequence>MMNGNGSGEGSSTNAVGGDVTGGMKKGPWTAAEDNMLIDYVKMNGEGNWNAVQKNTDLARCGKSCRLRWANHLRPNLKKGSFTPEEERIILELHSKIGNKWARMATQLPGRTDNEIKNYWNTRIKRRQRSGLPIYPPDIQHRHNGFLYNQNCQIPLARLNETKSQFGRGNPLPRPLHSNQTSLSLLDPFPMGLSNHQTMAMSIPQPNMISLQQQQHQYQHHVRQPPTVFPNSEGQSSFSRMQHLKRLRNDTLEYPGIFNNNSVSTAVPMGVPIVRFKPILPSGSLMHLQRPPQQQHQSSHLMPMKMELPSNQFLPASVSNHNSDPWIQQANNNSGLLEALLEDTQVANRRVSPEYIEPTDEKTSEYKKMKIEPLEINISESEDLSAFFDLINETNASSSSPSQATTSKWVKNECGEASGVTEEDLIDMQQLSSCIPKLSLEENDPQNWNQWDDTSGTNGIS</sequence>
<feature type="region of interest" description="Disordered" evidence="12">
    <location>
        <begin position="442"/>
        <end position="461"/>
    </location>
</feature>
<evidence type="ECO:0000313" key="16">
    <source>
        <dbReference type="Proteomes" id="UP000036987"/>
    </source>
</evidence>
<gene>
    <name evidence="15" type="ORF">ZOSMA_181G00420</name>
</gene>
<keyword evidence="9" id="KW-0539">Nucleus</keyword>
<dbReference type="SUPFAM" id="SSF46689">
    <property type="entry name" value="Homeodomain-like"/>
    <property type="match status" value="1"/>
</dbReference>
<dbReference type="PANTHER" id="PTHR47995:SF18">
    <property type="entry name" value="TRANSCRIPTION FACTOR MYB65"/>
    <property type="match status" value="1"/>
</dbReference>